<dbReference type="AlphaFoldDB" id="A0A081CWL7"/>
<dbReference type="InterPro" id="IPR010385">
    <property type="entry name" value="DUF982"/>
</dbReference>
<dbReference type="eggNOG" id="ENOG50312Z1">
    <property type="taxonomic scope" value="Bacteria"/>
</dbReference>
<dbReference type="Gene3D" id="6.10.250.730">
    <property type="match status" value="1"/>
</dbReference>
<evidence type="ECO:0000313" key="2">
    <source>
        <dbReference type="Proteomes" id="UP000028701"/>
    </source>
</evidence>
<comment type="caution">
    <text evidence="1">The sequence shown here is derived from an EMBL/GenBank/DDBJ whole genome shotgun (WGS) entry which is preliminary data.</text>
</comment>
<accession>A0A081CWL7</accession>
<sequence length="81" mass="8868">MQTPWKKPVLVALEEPGVYVSIESTQAASWALIEDWPEEDGEKLDRALLVFAAVDAGKKKPEDARQAFIEAAIEAGLDVKS</sequence>
<reference evidence="1 2" key="1">
    <citation type="submission" date="2014-08" db="EMBL/GenBank/DDBJ databases">
        <title>Whole genome shotgun sequence of Rhizobium rubi NBRC 13261.</title>
        <authorList>
            <person name="Katano-Makiyama Y."/>
            <person name="Hosoyama A."/>
            <person name="Hashimoto M."/>
            <person name="Hosoyama Y."/>
            <person name="Noguchi M."/>
            <person name="Tsuchikane K."/>
            <person name="Uohara A."/>
            <person name="Ohji S."/>
            <person name="Ichikawa N."/>
            <person name="Kimura A."/>
            <person name="Yamazoe A."/>
            <person name="Fujita N."/>
        </authorList>
    </citation>
    <scope>NUCLEOTIDE SEQUENCE [LARGE SCALE GENOMIC DNA]</scope>
    <source>
        <strain evidence="1 2">NBRC 13261</strain>
    </source>
</reference>
<dbReference type="RefSeq" id="WP_045230644.1">
    <property type="nucleotide sequence ID" value="NZ_BBJU01000014.1"/>
</dbReference>
<dbReference type="Proteomes" id="UP000028701">
    <property type="component" value="Unassembled WGS sequence"/>
</dbReference>
<gene>
    <name evidence="1" type="ORF">RRU01S_14_02870</name>
</gene>
<organism evidence="1 2">
    <name type="scientific">Agrobacterium rubi TR3 = NBRC 13261</name>
    <dbReference type="NCBI Taxonomy" id="1368415"/>
    <lineage>
        <taxon>Bacteria</taxon>
        <taxon>Pseudomonadati</taxon>
        <taxon>Pseudomonadota</taxon>
        <taxon>Alphaproteobacteria</taxon>
        <taxon>Hyphomicrobiales</taxon>
        <taxon>Rhizobiaceae</taxon>
        <taxon>Rhizobium/Agrobacterium group</taxon>
        <taxon>Agrobacterium</taxon>
    </lineage>
</organism>
<evidence type="ECO:0008006" key="3">
    <source>
        <dbReference type="Google" id="ProtNLM"/>
    </source>
</evidence>
<name>A0A081CWL7_9HYPH</name>
<protein>
    <recommendedName>
        <fullName evidence="3">DUF982 domain-containing protein</fullName>
    </recommendedName>
</protein>
<evidence type="ECO:0000313" key="1">
    <source>
        <dbReference type="EMBL" id="GAK71063.1"/>
    </source>
</evidence>
<dbReference type="EMBL" id="BBJU01000014">
    <property type="protein sequence ID" value="GAK71063.1"/>
    <property type="molecule type" value="Genomic_DNA"/>
</dbReference>
<proteinExistence type="predicted"/>
<dbReference type="OrthoDB" id="8386013at2"/>
<dbReference type="Pfam" id="PF06169">
    <property type="entry name" value="DUF982"/>
    <property type="match status" value="1"/>
</dbReference>